<organism evidence="1 2">
    <name type="scientific">Folsomia candida</name>
    <name type="common">Springtail</name>
    <dbReference type="NCBI Taxonomy" id="158441"/>
    <lineage>
        <taxon>Eukaryota</taxon>
        <taxon>Metazoa</taxon>
        <taxon>Ecdysozoa</taxon>
        <taxon>Arthropoda</taxon>
        <taxon>Hexapoda</taxon>
        <taxon>Collembola</taxon>
        <taxon>Entomobryomorpha</taxon>
        <taxon>Isotomoidea</taxon>
        <taxon>Isotomidae</taxon>
        <taxon>Proisotominae</taxon>
        <taxon>Folsomia</taxon>
    </lineage>
</organism>
<reference evidence="1 2" key="1">
    <citation type="submission" date="2015-12" db="EMBL/GenBank/DDBJ databases">
        <title>The genome of Folsomia candida.</title>
        <authorList>
            <person name="Faddeeva A."/>
            <person name="Derks M.F."/>
            <person name="Anvar Y."/>
            <person name="Smit S."/>
            <person name="Van Straalen N."/>
            <person name="Roelofs D."/>
        </authorList>
    </citation>
    <scope>NUCLEOTIDE SEQUENCE [LARGE SCALE GENOMIC DNA]</scope>
    <source>
        <strain evidence="1 2">VU population</strain>
        <tissue evidence="1">Whole body</tissue>
    </source>
</reference>
<dbReference type="EMBL" id="LNIX01000036">
    <property type="protein sequence ID" value="OXA39993.1"/>
    <property type="molecule type" value="Genomic_DNA"/>
</dbReference>
<gene>
    <name evidence="1" type="ORF">Fcan01_25356</name>
</gene>
<accession>A0A226D485</accession>
<protein>
    <submittedName>
        <fullName evidence="1">Uncharacterized protein</fullName>
    </submittedName>
</protein>
<evidence type="ECO:0000313" key="1">
    <source>
        <dbReference type="EMBL" id="OXA39993.1"/>
    </source>
</evidence>
<dbReference type="Proteomes" id="UP000198287">
    <property type="component" value="Unassembled WGS sequence"/>
</dbReference>
<name>A0A226D485_FOLCA</name>
<dbReference type="STRING" id="158441.A0A226D485"/>
<proteinExistence type="predicted"/>
<dbReference type="AlphaFoldDB" id="A0A226D485"/>
<sequence length="157" mass="17907">MEASDYHYKTSNLPQLHKNVYKILVSAVQKSKLQKILKDPHQILSQGNPMLDNFGILFLTRKKTSSLCVQPIGNTSKNISTMQCKQTENGNIVQLFRDLHAVPILWRLDSFRHMDFEQRNDLDLQGTLTTSRLSPGYPLCFLESTGTQDEGFIHISV</sequence>
<evidence type="ECO:0000313" key="2">
    <source>
        <dbReference type="Proteomes" id="UP000198287"/>
    </source>
</evidence>
<keyword evidence="2" id="KW-1185">Reference proteome</keyword>
<comment type="caution">
    <text evidence="1">The sequence shown here is derived from an EMBL/GenBank/DDBJ whole genome shotgun (WGS) entry which is preliminary data.</text>
</comment>